<dbReference type="AlphaFoldDB" id="A0A2A2J3J0"/>
<accession>A0A2A2J3J0</accession>
<keyword evidence="2" id="KW-1185">Reference proteome</keyword>
<gene>
    <name evidence="1" type="ORF">WR25_02519</name>
</gene>
<evidence type="ECO:0000313" key="1">
    <source>
        <dbReference type="EMBL" id="PAV56133.1"/>
    </source>
</evidence>
<comment type="caution">
    <text evidence="1">The sequence shown here is derived from an EMBL/GenBank/DDBJ whole genome shotgun (WGS) entry which is preliminary data.</text>
</comment>
<protein>
    <submittedName>
        <fullName evidence="1">Uncharacterized protein</fullName>
    </submittedName>
</protein>
<organism evidence="1 2">
    <name type="scientific">Diploscapter pachys</name>
    <dbReference type="NCBI Taxonomy" id="2018661"/>
    <lineage>
        <taxon>Eukaryota</taxon>
        <taxon>Metazoa</taxon>
        <taxon>Ecdysozoa</taxon>
        <taxon>Nematoda</taxon>
        <taxon>Chromadorea</taxon>
        <taxon>Rhabditida</taxon>
        <taxon>Rhabditina</taxon>
        <taxon>Rhabditomorpha</taxon>
        <taxon>Rhabditoidea</taxon>
        <taxon>Rhabditidae</taxon>
        <taxon>Diploscapter</taxon>
    </lineage>
</organism>
<evidence type="ECO:0000313" key="2">
    <source>
        <dbReference type="Proteomes" id="UP000218231"/>
    </source>
</evidence>
<name>A0A2A2J3J0_9BILA</name>
<proteinExistence type="predicted"/>
<dbReference type="Proteomes" id="UP000218231">
    <property type="component" value="Unassembled WGS sequence"/>
</dbReference>
<reference evidence="1 2" key="1">
    <citation type="journal article" date="2017" name="Curr. Biol.">
        <title>Genome architecture and evolution of a unichromosomal asexual nematode.</title>
        <authorList>
            <person name="Fradin H."/>
            <person name="Zegar C."/>
            <person name="Gutwein M."/>
            <person name="Lucas J."/>
            <person name="Kovtun M."/>
            <person name="Corcoran D."/>
            <person name="Baugh L.R."/>
            <person name="Kiontke K."/>
            <person name="Gunsalus K."/>
            <person name="Fitch D.H."/>
            <person name="Piano F."/>
        </authorList>
    </citation>
    <scope>NUCLEOTIDE SEQUENCE [LARGE SCALE GENOMIC DNA]</scope>
    <source>
        <strain evidence="1">PF1309</strain>
    </source>
</reference>
<dbReference type="EMBL" id="LIAE01010715">
    <property type="protein sequence ID" value="PAV56133.1"/>
    <property type="molecule type" value="Genomic_DNA"/>
</dbReference>
<sequence length="84" mass="9553">MSLQACSEDCSCAFHHLILASPVVRIFAFAFFVNLKSVTTVHHVFEEALVDQDEVNPGFVPSRLVGDCLRLPFVEERVQYREIQ</sequence>